<feature type="non-terminal residue" evidence="2">
    <location>
        <position position="1"/>
    </location>
</feature>
<feature type="compositionally biased region" description="Low complexity" evidence="1">
    <location>
        <begin position="34"/>
        <end position="50"/>
    </location>
</feature>
<gene>
    <name evidence="2" type="ORF">AVDCRST_MAG76-729</name>
</gene>
<feature type="non-terminal residue" evidence="2">
    <location>
        <position position="76"/>
    </location>
</feature>
<evidence type="ECO:0000313" key="2">
    <source>
        <dbReference type="EMBL" id="CAA9221657.1"/>
    </source>
</evidence>
<proteinExistence type="predicted"/>
<dbReference type="EMBL" id="CADCSZ010000042">
    <property type="protein sequence ID" value="CAA9221657.1"/>
    <property type="molecule type" value="Genomic_DNA"/>
</dbReference>
<accession>A0A6J4HF92</accession>
<feature type="compositionally biased region" description="Polar residues" evidence="1">
    <location>
        <begin position="63"/>
        <end position="76"/>
    </location>
</feature>
<dbReference type="AlphaFoldDB" id="A0A6J4HF92"/>
<organism evidence="2">
    <name type="scientific">uncultured Acidimicrobiales bacterium</name>
    <dbReference type="NCBI Taxonomy" id="310071"/>
    <lineage>
        <taxon>Bacteria</taxon>
        <taxon>Bacillati</taxon>
        <taxon>Actinomycetota</taxon>
        <taxon>Acidimicrobiia</taxon>
        <taxon>Acidimicrobiales</taxon>
        <taxon>environmental samples</taxon>
    </lineage>
</organism>
<name>A0A6J4HF92_9ACTN</name>
<sequence>RLRGGWPRSWWRPWPGRSAWRSCRRRSSRDPRTRSPTRASSSRAPATRSRPPWPPAWPRGSPTGSHRSTLSWPIQA</sequence>
<protein>
    <submittedName>
        <fullName evidence="2">Uncharacterized protein</fullName>
    </submittedName>
</protein>
<evidence type="ECO:0000256" key="1">
    <source>
        <dbReference type="SAM" id="MobiDB-lite"/>
    </source>
</evidence>
<reference evidence="2" key="1">
    <citation type="submission" date="2020-02" db="EMBL/GenBank/DDBJ databases">
        <authorList>
            <person name="Meier V. D."/>
        </authorList>
    </citation>
    <scope>NUCLEOTIDE SEQUENCE</scope>
    <source>
        <strain evidence="2">AVDCRST_MAG76</strain>
    </source>
</reference>
<feature type="region of interest" description="Disordered" evidence="1">
    <location>
        <begin position="22"/>
        <end position="76"/>
    </location>
</feature>